<reference evidence="4 5" key="1">
    <citation type="journal article" date="2020" name="G3 (Bethesda)">
        <title>Improved Reference Genome for Cyclotella cryptica CCMP332, a Model for Cell Wall Morphogenesis, Salinity Adaptation, and Lipid Production in Diatoms (Bacillariophyta).</title>
        <authorList>
            <person name="Roberts W.R."/>
            <person name="Downey K.M."/>
            <person name="Ruck E.C."/>
            <person name="Traller J.C."/>
            <person name="Alverson A.J."/>
        </authorList>
    </citation>
    <scope>NUCLEOTIDE SEQUENCE [LARGE SCALE GENOMIC DNA]</scope>
    <source>
        <strain evidence="4 5">CCMP332</strain>
    </source>
</reference>
<dbReference type="Pfam" id="PF23230">
    <property type="entry name" value="zf-C2H2_13"/>
    <property type="match status" value="1"/>
</dbReference>
<accession>A0ABD3PJY9</accession>
<feature type="compositionally biased region" description="Low complexity" evidence="2">
    <location>
        <begin position="22"/>
        <end position="45"/>
    </location>
</feature>
<dbReference type="EMBL" id="JABMIG020000155">
    <property type="protein sequence ID" value="KAL3788515.1"/>
    <property type="molecule type" value="Genomic_DNA"/>
</dbReference>
<keyword evidence="1" id="KW-0863">Zinc-finger</keyword>
<evidence type="ECO:0000256" key="2">
    <source>
        <dbReference type="SAM" id="MobiDB-lite"/>
    </source>
</evidence>
<keyword evidence="5" id="KW-1185">Reference proteome</keyword>
<dbReference type="PANTHER" id="PTHR22938:SF0">
    <property type="entry name" value="E3 UBIQUITIN-PROTEIN LIGASE ZNF598"/>
    <property type="match status" value="1"/>
</dbReference>
<feature type="compositionally biased region" description="Low complexity" evidence="2">
    <location>
        <begin position="582"/>
        <end position="596"/>
    </location>
</feature>
<dbReference type="AlphaFoldDB" id="A0ABD3PJY9"/>
<sequence>MSSEPRRNNQGRGRGGRGRGGRSSNNSNSNSNSNNISNINRDNSNAFNFAGRGPKQFSAPRPEQDRSQPRPAFVIPRHETLDLLQSDDTPQSPTHKSVVPDDVQDHQHCLVCYSSQLRRHRALSPCGHDDICAPCTLRLRYLHNDLKCVVCKTVNETVIVTDRDGVKYADFNSWGDDLGGDYVYREECGMHFPKEYYQSVVLPLFGYQCGMPGCDFDESEVFVTEGEEKGDDDTNIGGDSKNKKKKAPARQVKKRLTNLDALKNHLRTTHGMTLCDLCITNKRDFVSKLGRFTPTGIKTHLTKGDGDTSGFTGHPLCEFCRPLRFYDIVKLHEHLNKEHYKCHICDKMGKPNQFFKDYARLETHFDRDHFLCHDKQCLDARFVVFENEIDLRAHEASVHGVRNRDGNTKIKLEFRVRREGEHLQQQVPTGDDFQYGLNGEAFVPDALPGEEQQRQMNEPDISDPIHAARTAELRAMAAQIRERNGMGGGAEAFPALGGRAGASSDGTGLLVGWTSAGSATAASAGSRLKKTPVGKVTDEEFPSLGGGTNASTNRYAALGLGKKNNVQRTLPAGVNFSAVAARTASSSSSRPVPSSSKPISTVSYASSMPISRPPDMTRDNFPSLGLVTRPAAQPFVPTISSSRAPSMHADNFPSLGGASSSNKNGTSSTHQNPYAAAQALSRKLKAGKAPGSAPTSSPIPSLSNSADFPPPPTAASKRPSVATALASKKPPPIDNILQFPPPPTSTSVASSNSAKKQPSKPSPESLKSGMSTVELLKEKLGSVRYKKLKSLTKSFAMGSTNPEEYVDQSAALFDRGLADKVFWSHVPDLIVSCPNTDGVNRALQYLESVRLANEMQELEFGGR</sequence>
<dbReference type="InterPro" id="IPR056437">
    <property type="entry name" value="Znf-C2H2_ZNF598/HEL2"/>
</dbReference>
<dbReference type="InterPro" id="IPR044288">
    <property type="entry name" value="ZNF598/HEL2"/>
</dbReference>
<keyword evidence="1" id="KW-0862">Zinc</keyword>
<evidence type="ECO:0000256" key="1">
    <source>
        <dbReference type="PROSITE-ProRule" id="PRU00175"/>
    </source>
</evidence>
<protein>
    <recommendedName>
        <fullName evidence="3">RING-type domain-containing protein</fullName>
    </recommendedName>
</protein>
<dbReference type="InterPro" id="IPR013087">
    <property type="entry name" value="Znf_C2H2_type"/>
</dbReference>
<feature type="compositionally biased region" description="Pro residues" evidence="2">
    <location>
        <begin position="729"/>
        <end position="744"/>
    </location>
</feature>
<keyword evidence="1" id="KW-0479">Metal-binding</keyword>
<feature type="compositionally biased region" description="Polar residues" evidence="2">
    <location>
        <begin position="597"/>
        <end position="609"/>
    </location>
</feature>
<dbReference type="GO" id="GO:0008270">
    <property type="term" value="F:zinc ion binding"/>
    <property type="evidence" value="ECO:0007669"/>
    <property type="project" value="UniProtKB-KW"/>
</dbReference>
<feature type="compositionally biased region" description="Polar residues" evidence="2">
    <location>
        <begin position="657"/>
        <end position="672"/>
    </location>
</feature>
<evidence type="ECO:0000259" key="3">
    <source>
        <dbReference type="PROSITE" id="PS50089"/>
    </source>
</evidence>
<feature type="compositionally biased region" description="Polar residues" evidence="2">
    <location>
        <begin position="693"/>
        <end position="706"/>
    </location>
</feature>
<evidence type="ECO:0000313" key="5">
    <source>
        <dbReference type="Proteomes" id="UP001516023"/>
    </source>
</evidence>
<dbReference type="InterPro" id="IPR001841">
    <property type="entry name" value="Znf_RING"/>
</dbReference>
<feature type="region of interest" description="Disordered" evidence="2">
    <location>
        <begin position="1"/>
        <end position="69"/>
    </location>
</feature>
<dbReference type="PROSITE" id="PS50089">
    <property type="entry name" value="ZF_RING_2"/>
    <property type="match status" value="1"/>
</dbReference>
<feature type="region of interest" description="Disordered" evidence="2">
    <location>
        <begin position="227"/>
        <end position="250"/>
    </location>
</feature>
<proteinExistence type="predicted"/>
<feature type="domain" description="RING-type" evidence="3">
    <location>
        <begin position="109"/>
        <end position="152"/>
    </location>
</feature>
<comment type="caution">
    <text evidence="4">The sequence shown here is derived from an EMBL/GenBank/DDBJ whole genome shotgun (WGS) entry which is preliminary data.</text>
</comment>
<organism evidence="4 5">
    <name type="scientific">Cyclotella cryptica</name>
    <dbReference type="NCBI Taxonomy" id="29204"/>
    <lineage>
        <taxon>Eukaryota</taxon>
        <taxon>Sar</taxon>
        <taxon>Stramenopiles</taxon>
        <taxon>Ochrophyta</taxon>
        <taxon>Bacillariophyta</taxon>
        <taxon>Coscinodiscophyceae</taxon>
        <taxon>Thalassiosirophycidae</taxon>
        <taxon>Stephanodiscales</taxon>
        <taxon>Stephanodiscaceae</taxon>
        <taxon>Cyclotella</taxon>
    </lineage>
</organism>
<dbReference type="Proteomes" id="UP001516023">
    <property type="component" value="Unassembled WGS sequence"/>
</dbReference>
<dbReference type="SMART" id="SM00355">
    <property type="entry name" value="ZnF_C2H2"/>
    <property type="match status" value="3"/>
</dbReference>
<feature type="region of interest" description="Disordered" evidence="2">
    <location>
        <begin position="582"/>
        <end position="770"/>
    </location>
</feature>
<dbReference type="PANTHER" id="PTHR22938">
    <property type="entry name" value="ZINC FINGER PROTEIN 598"/>
    <property type="match status" value="1"/>
</dbReference>
<gene>
    <name evidence="4" type="ORF">HJC23_006553</name>
</gene>
<feature type="compositionally biased region" description="Low complexity" evidence="2">
    <location>
        <begin position="745"/>
        <end position="754"/>
    </location>
</feature>
<name>A0ABD3PJY9_9STRA</name>
<evidence type="ECO:0000313" key="4">
    <source>
        <dbReference type="EMBL" id="KAL3788515.1"/>
    </source>
</evidence>